<dbReference type="PROSITE" id="PS00041">
    <property type="entry name" value="HTH_ARAC_FAMILY_1"/>
    <property type="match status" value="1"/>
</dbReference>
<dbReference type="Pfam" id="PF12833">
    <property type="entry name" value="HTH_18"/>
    <property type="match status" value="1"/>
</dbReference>
<feature type="domain" description="HTH araC/xylS-type" evidence="5">
    <location>
        <begin position="199"/>
        <end position="294"/>
    </location>
</feature>
<dbReference type="InterPro" id="IPR018062">
    <property type="entry name" value="HTH_AraC-typ_CS"/>
</dbReference>
<gene>
    <name evidence="6" type="ORF">FAZ69_05090</name>
</gene>
<keyword evidence="7" id="KW-1185">Reference proteome</keyword>
<evidence type="ECO:0000313" key="6">
    <source>
        <dbReference type="EMBL" id="TKC91811.1"/>
    </source>
</evidence>
<name>A0A4U1IDT3_9BURK</name>
<comment type="caution">
    <text evidence="6">The sequence shown here is derived from an EMBL/GenBank/DDBJ whole genome shotgun (WGS) entry which is preliminary data.</text>
</comment>
<dbReference type="EMBL" id="SWJE01000002">
    <property type="protein sequence ID" value="TKC91811.1"/>
    <property type="molecule type" value="Genomic_DNA"/>
</dbReference>
<organism evidence="6 7">
    <name type="scientific">Trinickia terrae</name>
    <dbReference type="NCBI Taxonomy" id="2571161"/>
    <lineage>
        <taxon>Bacteria</taxon>
        <taxon>Pseudomonadati</taxon>
        <taxon>Pseudomonadota</taxon>
        <taxon>Betaproteobacteria</taxon>
        <taxon>Burkholderiales</taxon>
        <taxon>Burkholderiaceae</taxon>
        <taxon>Trinickia</taxon>
    </lineage>
</organism>
<dbReference type="OrthoDB" id="8584243at2"/>
<proteinExistence type="predicted"/>
<dbReference type="AlphaFoldDB" id="A0A4U1IDT3"/>
<dbReference type="InterPro" id="IPR018060">
    <property type="entry name" value="HTH_AraC"/>
</dbReference>
<keyword evidence="1" id="KW-0805">Transcription regulation</keyword>
<dbReference type="GO" id="GO:0000976">
    <property type="term" value="F:transcription cis-regulatory region binding"/>
    <property type="evidence" value="ECO:0007669"/>
    <property type="project" value="TreeGrafter"/>
</dbReference>
<reference evidence="6 7" key="1">
    <citation type="submission" date="2019-04" db="EMBL/GenBank/DDBJ databases">
        <title>Trinickia sp. 7GSK02, isolated from subtropical forest soil.</title>
        <authorList>
            <person name="Gao Z.-H."/>
            <person name="Qiu L.-H."/>
        </authorList>
    </citation>
    <scope>NUCLEOTIDE SEQUENCE [LARGE SCALE GENOMIC DNA]</scope>
    <source>
        <strain evidence="6 7">7GSK02</strain>
    </source>
</reference>
<evidence type="ECO:0000256" key="4">
    <source>
        <dbReference type="SAM" id="MobiDB-lite"/>
    </source>
</evidence>
<dbReference type="GO" id="GO:0003700">
    <property type="term" value="F:DNA-binding transcription factor activity"/>
    <property type="evidence" value="ECO:0007669"/>
    <property type="project" value="InterPro"/>
</dbReference>
<keyword evidence="2" id="KW-0238">DNA-binding</keyword>
<evidence type="ECO:0000313" key="7">
    <source>
        <dbReference type="Proteomes" id="UP000305539"/>
    </source>
</evidence>
<dbReference type="PROSITE" id="PS01124">
    <property type="entry name" value="HTH_ARAC_FAMILY_2"/>
    <property type="match status" value="1"/>
</dbReference>
<evidence type="ECO:0000256" key="2">
    <source>
        <dbReference type="ARBA" id="ARBA00023125"/>
    </source>
</evidence>
<sequence>MAWIPSTAAPRKPAIGRPSVDPSSWRSPSGAPLQRRALCGLARPCLKQPQRTPRFMFHEATLLLIVSGQLDLDDGTNRMSMDTPASLLLVEPNTCADLLKTPGGTEQCFRSVFLTFPAALLDGFHRDYPATRTGPRPASPFRSAALDRDLTATLCHVLESVEESSLSDERLRHRLMDLLLALAERGHCFGHADLDSTSGRLRTLIGEAPERHWTAEVAGKELAMSAATLRRRLASEHARFEDLLIDVRMHHAMMLVQTTAWAMTRIAEACGYKSRARFAERFQDRFGYPPSTVR</sequence>
<dbReference type="GO" id="GO:0005829">
    <property type="term" value="C:cytosol"/>
    <property type="evidence" value="ECO:0007669"/>
    <property type="project" value="TreeGrafter"/>
</dbReference>
<evidence type="ECO:0000256" key="3">
    <source>
        <dbReference type="ARBA" id="ARBA00023163"/>
    </source>
</evidence>
<dbReference type="PANTHER" id="PTHR47894:SF4">
    <property type="entry name" value="HTH-TYPE TRANSCRIPTIONAL REGULATOR GADX"/>
    <property type="match status" value="1"/>
</dbReference>
<evidence type="ECO:0000256" key="1">
    <source>
        <dbReference type="ARBA" id="ARBA00023015"/>
    </source>
</evidence>
<feature type="region of interest" description="Disordered" evidence="4">
    <location>
        <begin position="1"/>
        <end position="31"/>
    </location>
</feature>
<keyword evidence="3" id="KW-0804">Transcription</keyword>
<evidence type="ECO:0000259" key="5">
    <source>
        <dbReference type="PROSITE" id="PS01124"/>
    </source>
</evidence>
<protein>
    <submittedName>
        <fullName evidence="6">AraC family transcriptional regulator</fullName>
    </submittedName>
</protein>
<dbReference type="InterPro" id="IPR009057">
    <property type="entry name" value="Homeodomain-like_sf"/>
</dbReference>
<dbReference type="SUPFAM" id="SSF46689">
    <property type="entry name" value="Homeodomain-like"/>
    <property type="match status" value="1"/>
</dbReference>
<dbReference type="Gene3D" id="1.10.10.60">
    <property type="entry name" value="Homeodomain-like"/>
    <property type="match status" value="1"/>
</dbReference>
<accession>A0A4U1IDT3</accession>
<dbReference type="PANTHER" id="PTHR47894">
    <property type="entry name" value="HTH-TYPE TRANSCRIPTIONAL REGULATOR GADX"/>
    <property type="match status" value="1"/>
</dbReference>
<dbReference type="Proteomes" id="UP000305539">
    <property type="component" value="Unassembled WGS sequence"/>
</dbReference>
<dbReference type="SMART" id="SM00342">
    <property type="entry name" value="HTH_ARAC"/>
    <property type="match status" value="1"/>
</dbReference>